<organism evidence="1 2">
    <name type="scientific">Morganella psychrotolerans</name>
    <dbReference type="NCBI Taxonomy" id="368603"/>
    <lineage>
        <taxon>Bacteria</taxon>
        <taxon>Pseudomonadati</taxon>
        <taxon>Pseudomonadota</taxon>
        <taxon>Gammaproteobacteria</taxon>
        <taxon>Enterobacterales</taxon>
        <taxon>Morganellaceae</taxon>
        <taxon>Morganella</taxon>
    </lineage>
</organism>
<dbReference type="EMBL" id="LZEX01000001">
    <property type="protein sequence ID" value="OBU11268.1"/>
    <property type="molecule type" value="Genomic_DNA"/>
</dbReference>
<evidence type="ECO:0000313" key="2">
    <source>
        <dbReference type="Proteomes" id="UP000092247"/>
    </source>
</evidence>
<comment type="caution">
    <text evidence="1">The sequence shown here is derived from an EMBL/GenBank/DDBJ whole genome shotgun (WGS) entry which is preliminary data.</text>
</comment>
<gene>
    <name evidence="1" type="ORF">AYY17_00480</name>
</gene>
<sequence>MTDTQATLLQRLQTAAEKTDTGFSPVSFTREELIQLVHALSVTAAAPVAALLITTCESGAVSHAIHYDWNADDKQLTEQQGGHYIALYRHDTPSDL</sequence>
<proteinExistence type="predicted"/>
<dbReference type="AlphaFoldDB" id="A0A1B8HPL5"/>
<name>A0A1B8HPL5_9GAMM</name>
<dbReference type="Proteomes" id="UP000092247">
    <property type="component" value="Unassembled WGS sequence"/>
</dbReference>
<dbReference type="RefSeq" id="WP_067420427.1">
    <property type="nucleotide sequence ID" value="NZ_LZEX01000001.1"/>
</dbReference>
<protein>
    <submittedName>
        <fullName evidence="1">Uncharacterized protein</fullName>
    </submittedName>
</protein>
<reference evidence="1 2" key="1">
    <citation type="submission" date="2016-06" db="EMBL/GenBank/DDBJ databases">
        <authorList>
            <person name="Kjaerup R.B."/>
            <person name="Dalgaard T.S."/>
            <person name="Juul-Madsen H.R."/>
        </authorList>
    </citation>
    <scope>NUCLEOTIDE SEQUENCE [LARGE SCALE GENOMIC DNA]</scope>
    <source>
        <strain evidence="1 2">GCSL-Mp3</strain>
    </source>
</reference>
<evidence type="ECO:0000313" key="1">
    <source>
        <dbReference type="EMBL" id="OBU11268.1"/>
    </source>
</evidence>
<accession>A0A1B8HPL5</accession>